<dbReference type="CDD" id="cd06261">
    <property type="entry name" value="TM_PBP2"/>
    <property type="match status" value="1"/>
</dbReference>
<sequence length="279" mass="30593">MRESTAFRVFKYVLLFLLMAFTLFPFLWLVDTTLKSKDDIFASIPTWKISHLTFEHYAYALSEKGMKLGILLKNSLIACMMTALITGIVSCLSGYGLARYKVPGRALVVILLVLAQMIQGPLIMIPWYKFASAAGLLNTKIVLVLIYNTMTIPVGVWILSGFFESIPKELEESAYMDGASRLRTLFSVMVPLVLPGLVSISLYSFILSWNDYQYALILTSSLTAKTVQVGIAEVVESMGAANWGGILASGVIVVLPIIVLFAVIQKFLIQGLTAGGVKG</sequence>
<dbReference type="OrthoDB" id="9810086at2"/>
<keyword evidence="3" id="KW-1003">Cell membrane</keyword>
<dbReference type="PANTHER" id="PTHR32243">
    <property type="entry name" value="MALTOSE TRANSPORT SYSTEM PERMEASE-RELATED"/>
    <property type="match status" value="1"/>
</dbReference>
<evidence type="ECO:0000256" key="3">
    <source>
        <dbReference type="ARBA" id="ARBA00022475"/>
    </source>
</evidence>
<proteinExistence type="inferred from homology"/>
<dbReference type="EMBL" id="SIRE01000020">
    <property type="protein sequence ID" value="TBL73972.1"/>
    <property type="molecule type" value="Genomic_DNA"/>
</dbReference>
<comment type="similarity">
    <text evidence="7">Belongs to the binding-protein-dependent transport system permease family.</text>
</comment>
<keyword evidence="5 7" id="KW-1133">Transmembrane helix</keyword>
<comment type="caution">
    <text evidence="9">The sequence shown here is derived from an EMBL/GenBank/DDBJ whole genome shotgun (WGS) entry which is preliminary data.</text>
</comment>
<feature type="domain" description="ABC transmembrane type-1" evidence="8">
    <location>
        <begin position="72"/>
        <end position="264"/>
    </location>
</feature>
<evidence type="ECO:0000256" key="6">
    <source>
        <dbReference type="ARBA" id="ARBA00023136"/>
    </source>
</evidence>
<evidence type="ECO:0000256" key="4">
    <source>
        <dbReference type="ARBA" id="ARBA00022692"/>
    </source>
</evidence>
<comment type="subcellular location">
    <subcellularLocation>
        <location evidence="1 7">Cell membrane</location>
        <topology evidence="1 7">Multi-pass membrane protein</topology>
    </subcellularLocation>
</comment>
<evidence type="ECO:0000256" key="1">
    <source>
        <dbReference type="ARBA" id="ARBA00004651"/>
    </source>
</evidence>
<dbReference type="InterPro" id="IPR035906">
    <property type="entry name" value="MetI-like_sf"/>
</dbReference>
<keyword evidence="4 7" id="KW-0812">Transmembrane</keyword>
<keyword evidence="6 7" id="KW-0472">Membrane</keyword>
<dbReference type="PANTHER" id="PTHR32243:SF18">
    <property type="entry name" value="INNER MEMBRANE ABC TRANSPORTER PERMEASE PROTEIN YCJP"/>
    <property type="match status" value="1"/>
</dbReference>
<accession>A0A4Q9DLU8</accession>
<dbReference type="InterPro" id="IPR000515">
    <property type="entry name" value="MetI-like"/>
</dbReference>
<dbReference type="GO" id="GO:0005886">
    <property type="term" value="C:plasma membrane"/>
    <property type="evidence" value="ECO:0007669"/>
    <property type="project" value="UniProtKB-SubCell"/>
</dbReference>
<evidence type="ECO:0000256" key="5">
    <source>
        <dbReference type="ARBA" id="ARBA00022989"/>
    </source>
</evidence>
<keyword evidence="2 7" id="KW-0813">Transport</keyword>
<dbReference type="GO" id="GO:0055085">
    <property type="term" value="P:transmembrane transport"/>
    <property type="evidence" value="ECO:0007669"/>
    <property type="project" value="InterPro"/>
</dbReference>
<feature type="transmembrane region" description="Helical" evidence="7">
    <location>
        <begin position="141"/>
        <end position="163"/>
    </location>
</feature>
<dbReference type="Gene3D" id="1.10.3720.10">
    <property type="entry name" value="MetI-like"/>
    <property type="match status" value="1"/>
</dbReference>
<reference evidence="9 10" key="1">
    <citation type="submission" date="2019-02" db="EMBL/GenBank/DDBJ databases">
        <title>Paenibacillus sp. nov., isolated from surface-sterilized tissue of Thalictrum simplex L.</title>
        <authorList>
            <person name="Tuo L."/>
        </authorList>
    </citation>
    <scope>NUCLEOTIDE SEQUENCE [LARGE SCALE GENOMIC DNA]</scope>
    <source>
        <strain evidence="9 10">N2SHLJ1</strain>
    </source>
</reference>
<feature type="transmembrane region" description="Helical" evidence="7">
    <location>
        <begin position="107"/>
        <end position="129"/>
    </location>
</feature>
<dbReference type="SUPFAM" id="SSF161098">
    <property type="entry name" value="MetI-like"/>
    <property type="match status" value="1"/>
</dbReference>
<organism evidence="9 10">
    <name type="scientific">Paenibacillus thalictri</name>
    <dbReference type="NCBI Taxonomy" id="2527873"/>
    <lineage>
        <taxon>Bacteria</taxon>
        <taxon>Bacillati</taxon>
        <taxon>Bacillota</taxon>
        <taxon>Bacilli</taxon>
        <taxon>Bacillales</taxon>
        <taxon>Paenibacillaceae</taxon>
        <taxon>Paenibacillus</taxon>
    </lineage>
</organism>
<keyword evidence="10" id="KW-1185">Reference proteome</keyword>
<gene>
    <name evidence="9" type="ORF">EYB31_26115</name>
</gene>
<feature type="transmembrane region" description="Helical" evidence="7">
    <location>
        <begin position="75"/>
        <end position="95"/>
    </location>
</feature>
<dbReference type="InterPro" id="IPR050901">
    <property type="entry name" value="BP-dep_ABC_trans_perm"/>
</dbReference>
<feature type="transmembrane region" description="Helical" evidence="7">
    <location>
        <begin position="12"/>
        <end position="30"/>
    </location>
</feature>
<dbReference type="AlphaFoldDB" id="A0A4Q9DLU8"/>
<feature type="transmembrane region" description="Helical" evidence="7">
    <location>
        <begin position="243"/>
        <end position="264"/>
    </location>
</feature>
<dbReference type="Pfam" id="PF00528">
    <property type="entry name" value="BPD_transp_1"/>
    <property type="match status" value="1"/>
</dbReference>
<dbReference type="Proteomes" id="UP000293142">
    <property type="component" value="Unassembled WGS sequence"/>
</dbReference>
<protein>
    <submittedName>
        <fullName evidence="9">Carbohydrate ABC transporter permease</fullName>
    </submittedName>
</protein>
<evidence type="ECO:0000256" key="2">
    <source>
        <dbReference type="ARBA" id="ARBA00022448"/>
    </source>
</evidence>
<dbReference type="RefSeq" id="WP_131016379.1">
    <property type="nucleotide sequence ID" value="NZ_SIRE01000020.1"/>
</dbReference>
<dbReference type="PROSITE" id="PS50928">
    <property type="entry name" value="ABC_TM1"/>
    <property type="match status" value="1"/>
</dbReference>
<evidence type="ECO:0000256" key="7">
    <source>
        <dbReference type="RuleBase" id="RU363032"/>
    </source>
</evidence>
<evidence type="ECO:0000313" key="9">
    <source>
        <dbReference type="EMBL" id="TBL73972.1"/>
    </source>
</evidence>
<feature type="transmembrane region" description="Helical" evidence="7">
    <location>
        <begin position="184"/>
        <end position="206"/>
    </location>
</feature>
<evidence type="ECO:0000313" key="10">
    <source>
        <dbReference type="Proteomes" id="UP000293142"/>
    </source>
</evidence>
<name>A0A4Q9DLU8_9BACL</name>
<evidence type="ECO:0000259" key="8">
    <source>
        <dbReference type="PROSITE" id="PS50928"/>
    </source>
</evidence>